<protein>
    <submittedName>
        <fullName evidence="2">Uncharacterized protein</fullName>
    </submittedName>
</protein>
<name>A0ABQ5XDS3_9GAMM</name>
<reference evidence="3" key="1">
    <citation type="journal article" date="2019" name="Int. J. Syst. Evol. Microbiol.">
        <title>The Global Catalogue of Microorganisms (GCM) 10K type strain sequencing project: providing services to taxonomists for standard genome sequencing and annotation.</title>
        <authorList>
            <consortium name="The Broad Institute Genomics Platform"/>
            <consortium name="The Broad Institute Genome Sequencing Center for Infectious Disease"/>
            <person name="Wu L."/>
            <person name="Ma J."/>
        </authorList>
    </citation>
    <scope>NUCLEOTIDE SEQUENCE [LARGE SCALE GENOMIC DNA]</scope>
    <source>
        <strain evidence="3">NBRC 111981</strain>
    </source>
</reference>
<dbReference type="EMBL" id="BSOA01000043">
    <property type="protein sequence ID" value="GLQ89793.1"/>
    <property type="molecule type" value="Genomic_DNA"/>
</dbReference>
<gene>
    <name evidence="2" type="ORF">GCM10007898_33680</name>
</gene>
<keyword evidence="1" id="KW-1133">Transmembrane helix</keyword>
<keyword evidence="1" id="KW-0472">Membrane</keyword>
<dbReference type="Proteomes" id="UP001156627">
    <property type="component" value="Unassembled WGS sequence"/>
</dbReference>
<accession>A0ABQ5XDS3</accession>
<keyword evidence="3" id="KW-1185">Reference proteome</keyword>
<organism evidence="2 3">
    <name type="scientific">Dyella flagellata</name>
    <dbReference type="NCBI Taxonomy" id="1867833"/>
    <lineage>
        <taxon>Bacteria</taxon>
        <taxon>Pseudomonadati</taxon>
        <taxon>Pseudomonadota</taxon>
        <taxon>Gammaproteobacteria</taxon>
        <taxon>Lysobacterales</taxon>
        <taxon>Rhodanobacteraceae</taxon>
        <taxon>Dyella</taxon>
    </lineage>
</organism>
<comment type="caution">
    <text evidence="2">The sequence shown here is derived from an EMBL/GenBank/DDBJ whole genome shotgun (WGS) entry which is preliminary data.</text>
</comment>
<feature type="transmembrane region" description="Helical" evidence="1">
    <location>
        <begin position="88"/>
        <end position="106"/>
    </location>
</feature>
<evidence type="ECO:0000313" key="3">
    <source>
        <dbReference type="Proteomes" id="UP001156627"/>
    </source>
</evidence>
<keyword evidence="1" id="KW-0812">Transmembrane</keyword>
<sequence length="131" mass="14724">MATVVAGACLMSNSNMRSGRLPAAVRFVTWILPPHRRDWAEAMLNEMAYAGSHRAALLWVLGCTLFAIRARTAYELERTFMSRRILRALLGISAASVIAVVGVYAIQKPYQRERILLYVFHGCNKFGCPRH</sequence>
<feature type="transmembrane region" description="Helical" evidence="1">
    <location>
        <begin position="47"/>
        <end position="68"/>
    </location>
</feature>
<evidence type="ECO:0000313" key="2">
    <source>
        <dbReference type="EMBL" id="GLQ89793.1"/>
    </source>
</evidence>
<evidence type="ECO:0000256" key="1">
    <source>
        <dbReference type="SAM" id="Phobius"/>
    </source>
</evidence>
<proteinExistence type="predicted"/>